<dbReference type="PANTHER" id="PTHR11334">
    <property type="entry name" value="MAS-RELATED G-PROTEIN COUPLED RECEPTOR"/>
    <property type="match status" value="1"/>
</dbReference>
<dbReference type="AlphaFoldDB" id="A0A8C8S7T7"/>
<keyword evidence="4 8" id="KW-0297">G-protein coupled receptor</keyword>
<feature type="transmembrane region" description="Helical" evidence="9">
    <location>
        <begin position="144"/>
        <end position="164"/>
    </location>
</feature>
<keyword evidence="12" id="KW-1185">Reference proteome</keyword>
<dbReference type="Pfam" id="PF00001">
    <property type="entry name" value="7tm_1"/>
    <property type="match status" value="1"/>
</dbReference>
<feature type="domain" description="G-protein coupled receptors family 1 profile" evidence="10">
    <location>
        <begin position="42"/>
        <end position="279"/>
    </location>
</feature>
<keyword evidence="7 8" id="KW-0807">Transducer</keyword>
<comment type="subcellular location">
    <subcellularLocation>
        <location evidence="1">Membrane</location>
        <topology evidence="1">Multi-pass membrane protein</topology>
    </subcellularLocation>
</comment>
<dbReference type="PROSITE" id="PS50262">
    <property type="entry name" value="G_PROTEIN_RECEP_F1_2"/>
    <property type="match status" value="1"/>
</dbReference>
<evidence type="ECO:0000256" key="8">
    <source>
        <dbReference type="RuleBase" id="RU000688"/>
    </source>
</evidence>
<dbReference type="PROSITE" id="PS00237">
    <property type="entry name" value="G_PROTEIN_RECEP_F1_1"/>
    <property type="match status" value="1"/>
</dbReference>
<evidence type="ECO:0000256" key="7">
    <source>
        <dbReference type="ARBA" id="ARBA00023224"/>
    </source>
</evidence>
<reference evidence="11" key="1">
    <citation type="submission" date="2025-08" db="UniProtKB">
        <authorList>
            <consortium name="Ensembl"/>
        </authorList>
    </citation>
    <scope>IDENTIFICATION</scope>
</reference>
<evidence type="ECO:0000256" key="6">
    <source>
        <dbReference type="ARBA" id="ARBA00023170"/>
    </source>
</evidence>
<evidence type="ECO:0000256" key="5">
    <source>
        <dbReference type="ARBA" id="ARBA00023136"/>
    </source>
</evidence>
<keyword evidence="5 9" id="KW-0472">Membrane</keyword>
<evidence type="ECO:0000256" key="2">
    <source>
        <dbReference type="ARBA" id="ARBA00022692"/>
    </source>
</evidence>
<dbReference type="Proteomes" id="UP000694393">
    <property type="component" value="Unplaced"/>
</dbReference>
<evidence type="ECO:0000313" key="11">
    <source>
        <dbReference type="Ensembl" id="ENSPCEP00000017458.1"/>
    </source>
</evidence>
<feature type="transmembrane region" description="Helical" evidence="9">
    <location>
        <begin position="103"/>
        <end position="132"/>
    </location>
</feature>
<sequence length="429" mass="47753">MRSLMMAKLSTTSLTPTEFETSTPPIWQAAFLIGTVTLGLPANAFIIWLTGWKLRHRRGLSVFILSLATSDFLFLACSVLQIQETIMKYEWLLDRPMCQVRHFIIDLCYHCSLFLLATLSVDRCLMVLLPLWYRCHRPLRLPTYICLGTWLLAALLTIKGFIFAKVYMPHGFPICTIDRGSYEKPLRLLEVLLEGLFPFIIIMTTHAATLAYTFRRHTQPPTQFYCIVAATLSAYVLLNLPFQITQLIFLAKWKGELIPFMVYFGYLINLGSAVNPFIYILFGSNICKGCGSSLATALTEESGKSSQDTPALPLAQVHPDCTGGGGGGILYNCNAKPCVNGWCKVGLDPGQLPEEVTPVPRPSLPPYTLQHISPAGTDSHTVKEILSQGLCLTDPCWPRPSEGYSDRPVGHGRKSHTLCVLHSPTHVFV</sequence>
<feature type="transmembrane region" description="Helical" evidence="9">
    <location>
        <begin position="62"/>
        <end position="83"/>
    </location>
</feature>
<keyword evidence="6 8" id="KW-0675">Receptor</keyword>
<dbReference type="PRINTS" id="PR02108">
    <property type="entry name" value="MRGPCRFAMILY"/>
</dbReference>
<dbReference type="InterPro" id="IPR026234">
    <property type="entry name" value="MRGPCRFAMILY"/>
</dbReference>
<dbReference type="InterPro" id="IPR000276">
    <property type="entry name" value="GPCR_Rhodpsn"/>
</dbReference>
<organism evidence="11 12">
    <name type="scientific">Pelusios castaneus</name>
    <name type="common">West African mud turtle</name>
    <dbReference type="NCBI Taxonomy" id="367368"/>
    <lineage>
        <taxon>Eukaryota</taxon>
        <taxon>Metazoa</taxon>
        <taxon>Chordata</taxon>
        <taxon>Craniata</taxon>
        <taxon>Vertebrata</taxon>
        <taxon>Euteleostomi</taxon>
        <taxon>Archelosauria</taxon>
        <taxon>Testudinata</taxon>
        <taxon>Testudines</taxon>
        <taxon>Pleurodira</taxon>
        <taxon>Pelomedusidae</taxon>
        <taxon>Pelusios</taxon>
    </lineage>
</organism>
<dbReference type="PANTHER" id="PTHR11334:SF1">
    <property type="entry name" value="G-PROTEIN COUPLED RECEPTOR 152-RELATED"/>
    <property type="match status" value="1"/>
</dbReference>
<reference evidence="11" key="2">
    <citation type="submission" date="2025-09" db="UniProtKB">
        <authorList>
            <consortium name="Ensembl"/>
        </authorList>
    </citation>
    <scope>IDENTIFICATION</scope>
</reference>
<comment type="similarity">
    <text evidence="8">Belongs to the G-protein coupled receptor 1 family.</text>
</comment>
<feature type="transmembrane region" description="Helical" evidence="9">
    <location>
        <begin position="262"/>
        <end position="282"/>
    </location>
</feature>
<dbReference type="PRINTS" id="PR00237">
    <property type="entry name" value="GPCRRHODOPSN"/>
</dbReference>
<feature type="transmembrane region" description="Helical" evidence="9">
    <location>
        <begin position="224"/>
        <end position="242"/>
    </location>
</feature>
<accession>A0A8C8S7T7</accession>
<feature type="transmembrane region" description="Helical" evidence="9">
    <location>
        <begin position="191"/>
        <end position="212"/>
    </location>
</feature>
<evidence type="ECO:0000256" key="9">
    <source>
        <dbReference type="SAM" id="Phobius"/>
    </source>
</evidence>
<keyword evidence="3 9" id="KW-1133">Transmembrane helix</keyword>
<evidence type="ECO:0000259" key="10">
    <source>
        <dbReference type="PROSITE" id="PS50262"/>
    </source>
</evidence>
<dbReference type="SUPFAM" id="SSF81321">
    <property type="entry name" value="Family A G protein-coupled receptor-like"/>
    <property type="match status" value="1"/>
</dbReference>
<protein>
    <submittedName>
        <fullName evidence="11">G protein-coupled receptor 152</fullName>
    </submittedName>
</protein>
<dbReference type="Gene3D" id="1.20.1070.10">
    <property type="entry name" value="Rhodopsin 7-helix transmembrane proteins"/>
    <property type="match status" value="1"/>
</dbReference>
<evidence type="ECO:0000313" key="12">
    <source>
        <dbReference type="Proteomes" id="UP000694393"/>
    </source>
</evidence>
<keyword evidence="2 8" id="KW-0812">Transmembrane</keyword>
<dbReference type="GO" id="GO:0004930">
    <property type="term" value="F:G protein-coupled receptor activity"/>
    <property type="evidence" value="ECO:0007669"/>
    <property type="project" value="UniProtKB-KW"/>
</dbReference>
<dbReference type="Ensembl" id="ENSPCET00000018067.1">
    <property type="protein sequence ID" value="ENSPCEP00000017458.1"/>
    <property type="gene ID" value="ENSPCEG00000013710.1"/>
</dbReference>
<proteinExistence type="inferred from homology"/>
<dbReference type="GO" id="GO:0005886">
    <property type="term" value="C:plasma membrane"/>
    <property type="evidence" value="ECO:0007669"/>
    <property type="project" value="TreeGrafter"/>
</dbReference>
<evidence type="ECO:0000256" key="3">
    <source>
        <dbReference type="ARBA" id="ARBA00022989"/>
    </source>
</evidence>
<feature type="transmembrane region" description="Helical" evidence="9">
    <location>
        <begin position="26"/>
        <end position="50"/>
    </location>
</feature>
<dbReference type="InterPro" id="IPR017452">
    <property type="entry name" value="GPCR_Rhodpsn_7TM"/>
</dbReference>
<evidence type="ECO:0000256" key="4">
    <source>
        <dbReference type="ARBA" id="ARBA00023040"/>
    </source>
</evidence>
<evidence type="ECO:0000256" key="1">
    <source>
        <dbReference type="ARBA" id="ARBA00004141"/>
    </source>
</evidence>
<name>A0A8C8S7T7_9SAUR</name>